<proteinExistence type="predicted"/>
<accession>A0A7H0LDY8</accession>
<protein>
    <submittedName>
        <fullName evidence="2">Uncharacterized protein</fullName>
    </submittedName>
</protein>
<sequence>MRQWIIVGSAAAIMLVAGNPAAARKAAAAQTVSSLLKGASEQGGPSYATFRKVAIGEGWVPAPQPDCTKEVYGLDGPLPGKANICDALPEIESCSSNGLCLMIFKHKVDKRSLSVTTYGDYNSWDTPGEEGALYVQGGDIGR</sequence>
<evidence type="ECO:0000313" key="3">
    <source>
        <dbReference type="Proteomes" id="UP000516148"/>
    </source>
</evidence>
<reference evidence="2 3" key="1">
    <citation type="submission" date="2020-09" db="EMBL/GenBank/DDBJ databases">
        <title>Sphingomonas sp., a new species isolated from pork steak.</title>
        <authorList>
            <person name="Heidler von Heilborn D."/>
        </authorList>
    </citation>
    <scope>NUCLEOTIDE SEQUENCE [LARGE SCALE GENOMIC DNA]</scope>
    <source>
        <strain evidence="3">S8-3T</strain>
    </source>
</reference>
<feature type="signal peptide" evidence="1">
    <location>
        <begin position="1"/>
        <end position="22"/>
    </location>
</feature>
<dbReference type="KEGG" id="spap:H3Z74_13920"/>
<gene>
    <name evidence="2" type="ORF">H3Z74_13920</name>
</gene>
<evidence type="ECO:0000313" key="2">
    <source>
        <dbReference type="EMBL" id="QNQ07891.1"/>
    </source>
</evidence>
<name>A0A7H0LDY8_9SPHN</name>
<dbReference type="RefSeq" id="WP_187760237.1">
    <property type="nucleotide sequence ID" value="NZ_CP061038.1"/>
</dbReference>
<keyword evidence="1" id="KW-0732">Signal</keyword>
<feature type="chain" id="PRO_5028990032" evidence="1">
    <location>
        <begin position="23"/>
        <end position="142"/>
    </location>
</feature>
<keyword evidence="3" id="KW-1185">Reference proteome</keyword>
<dbReference type="EMBL" id="CP061038">
    <property type="protein sequence ID" value="QNQ07891.1"/>
    <property type="molecule type" value="Genomic_DNA"/>
</dbReference>
<evidence type="ECO:0000256" key="1">
    <source>
        <dbReference type="SAM" id="SignalP"/>
    </source>
</evidence>
<dbReference type="Proteomes" id="UP000516148">
    <property type="component" value="Chromosome"/>
</dbReference>
<dbReference type="AlphaFoldDB" id="A0A7H0LDY8"/>
<organism evidence="2 3">
    <name type="scientific">Sphingomonas alpina</name>
    <dbReference type="NCBI Taxonomy" id="653931"/>
    <lineage>
        <taxon>Bacteria</taxon>
        <taxon>Pseudomonadati</taxon>
        <taxon>Pseudomonadota</taxon>
        <taxon>Alphaproteobacteria</taxon>
        <taxon>Sphingomonadales</taxon>
        <taxon>Sphingomonadaceae</taxon>
        <taxon>Sphingomonas</taxon>
    </lineage>
</organism>